<dbReference type="PANTHER" id="PTHR24351">
    <property type="entry name" value="RIBOSOMAL PROTEIN S6 KINASE"/>
    <property type="match status" value="1"/>
</dbReference>
<evidence type="ECO:0000259" key="9">
    <source>
        <dbReference type="PROSITE" id="PS50011"/>
    </source>
</evidence>
<dbReference type="GeneID" id="94837443"/>
<dbReference type="InterPro" id="IPR000961">
    <property type="entry name" value="AGC-kinase_C"/>
</dbReference>
<evidence type="ECO:0000313" key="11">
    <source>
        <dbReference type="EMBL" id="OHT08662.1"/>
    </source>
</evidence>
<keyword evidence="6 7" id="KW-0067">ATP-binding</keyword>
<dbReference type="RefSeq" id="XP_068361798.1">
    <property type="nucleotide sequence ID" value="XM_068502739.1"/>
</dbReference>
<dbReference type="FunFam" id="1.10.510.10:FF:000008">
    <property type="entry name" value="Non-specific serine/threonine protein kinase"/>
    <property type="match status" value="1"/>
</dbReference>
<dbReference type="Gene3D" id="1.10.510.10">
    <property type="entry name" value="Transferase(Phosphotransferase) domain 1"/>
    <property type="match status" value="1"/>
</dbReference>
<gene>
    <name evidence="11" type="primary">pkbA</name>
    <name evidence="11" type="ORF">TRFO_22748</name>
</gene>
<dbReference type="InterPro" id="IPR011009">
    <property type="entry name" value="Kinase-like_dom_sf"/>
</dbReference>
<evidence type="ECO:0000256" key="6">
    <source>
        <dbReference type="ARBA" id="ARBA00022840"/>
    </source>
</evidence>
<keyword evidence="4 7" id="KW-0547">Nucleotide-binding</keyword>
<dbReference type="PROSITE" id="PS00108">
    <property type="entry name" value="PROTEIN_KINASE_ST"/>
    <property type="match status" value="1"/>
</dbReference>
<dbReference type="InterPro" id="IPR045270">
    <property type="entry name" value="STKc_AGC"/>
</dbReference>
<accession>A0A1J4KG88</accession>
<evidence type="ECO:0000256" key="8">
    <source>
        <dbReference type="RuleBase" id="RU000304"/>
    </source>
</evidence>
<dbReference type="PROSITE" id="PS50011">
    <property type="entry name" value="PROTEIN_KINASE_DOM"/>
    <property type="match status" value="1"/>
</dbReference>
<organism evidence="11 12">
    <name type="scientific">Tritrichomonas foetus</name>
    <dbReference type="NCBI Taxonomy" id="1144522"/>
    <lineage>
        <taxon>Eukaryota</taxon>
        <taxon>Metamonada</taxon>
        <taxon>Parabasalia</taxon>
        <taxon>Tritrichomonadida</taxon>
        <taxon>Tritrichomonadidae</taxon>
        <taxon>Tritrichomonas</taxon>
    </lineage>
</organism>
<dbReference type="VEuPathDB" id="TrichDB:TRFO_22748"/>
<dbReference type="PROSITE" id="PS51285">
    <property type="entry name" value="AGC_KINASE_CTER"/>
    <property type="match status" value="1"/>
</dbReference>
<keyword evidence="12" id="KW-1185">Reference proteome</keyword>
<keyword evidence="5 11" id="KW-0418">Kinase</keyword>
<evidence type="ECO:0000256" key="5">
    <source>
        <dbReference type="ARBA" id="ARBA00022777"/>
    </source>
</evidence>
<reference evidence="11" key="1">
    <citation type="submission" date="2016-10" db="EMBL/GenBank/DDBJ databases">
        <authorList>
            <person name="Benchimol M."/>
            <person name="Almeida L.G."/>
            <person name="Vasconcelos A.T."/>
            <person name="Perreira-Neves A."/>
            <person name="Rosa I.A."/>
            <person name="Tasca T."/>
            <person name="Bogo M.R."/>
            <person name="de Souza W."/>
        </authorList>
    </citation>
    <scope>NUCLEOTIDE SEQUENCE [LARGE SCALE GENOMIC DNA]</scope>
    <source>
        <strain evidence="11">K</strain>
    </source>
</reference>
<protein>
    <submittedName>
        <fullName evidence="11">RAC family serine/threonine-protein kinase like protein</fullName>
    </submittedName>
</protein>
<comment type="caution">
    <text evidence="11">The sequence shown here is derived from an EMBL/GenBank/DDBJ whole genome shotgun (WGS) entry which is preliminary data.</text>
</comment>
<evidence type="ECO:0000256" key="7">
    <source>
        <dbReference type="PROSITE-ProRule" id="PRU10141"/>
    </source>
</evidence>
<dbReference type="Gene3D" id="3.30.200.20">
    <property type="entry name" value="Phosphorylase Kinase, domain 1"/>
    <property type="match status" value="1"/>
</dbReference>
<dbReference type="CDD" id="cd05123">
    <property type="entry name" value="STKc_AGC"/>
    <property type="match status" value="1"/>
</dbReference>
<proteinExistence type="inferred from homology"/>
<feature type="domain" description="Protein kinase" evidence="9">
    <location>
        <begin position="109"/>
        <end position="359"/>
    </location>
</feature>
<keyword evidence="3" id="KW-0808">Transferase</keyword>
<dbReference type="SUPFAM" id="SSF56112">
    <property type="entry name" value="Protein kinase-like (PK-like)"/>
    <property type="match status" value="1"/>
</dbReference>
<dbReference type="InterPro" id="IPR008271">
    <property type="entry name" value="Ser/Thr_kinase_AS"/>
</dbReference>
<dbReference type="FunFam" id="3.30.200.20:FF:000771">
    <property type="entry name" value="AGC family protein kinase"/>
    <property type="match status" value="1"/>
</dbReference>
<keyword evidence="1 8" id="KW-0723">Serine/threonine-protein kinase</keyword>
<evidence type="ECO:0000256" key="3">
    <source>
        <dbReference type="ARBA" id="ARBA00022679"/>
    </source>
</evidence>
<dbReference type="EMBL" id="MLAK01000661">
    <property type="protein sequence ID" value="OHT08662.1"/>
    <property type="molecule type" value="Genomic_DNA"/>
</dbReference>
<evidence type="ECO:0000256" key="1">
    <source>
        <dbReference type="ARBA" id="ARBA00022527"/>
    </source>
</evidence>
<dbReference type="AlphaFoldDB" id="A0A1J4KG88"/>
<name>A0A1J4KG88_9EUKA</name>
<evidence type="ECO:0000313" key="12">
    <source>
        <dbReference type="Proteomes" id="UP000179807"/>
    </source>
</evidence>
<evidence type="ECO:0000256" key="4">
    <source>
        <dbReference type="ARBA" id="ARBA00022741"/>
    </source>
</evidence>
<dbReference type="PROSITE" id="PS00107">
    <property type="entry name" value="PROTEIN_KINASE_ATP"/>
    <property type="match status" value="1"/>
</dbReference>
<feature type="domain" description="AGC-kinase C-terminal" evidence="10">
    <location>
        <begin position="360"/>
        <end position="423"/>
    </location>
</feature>
<dbReference type="GO" id="GO:0004674">
    <property type="term" value="F:protein serine/threonine kinase activity"/>
    <property type="evidence" value="ECO:0007669"/>
    <property type="project" value="UniProtKB-KW"/>
</dbReference>
<evidence type="ECO:0000256" key="2">
    <source>
        <dbReference type="ARBA" id="ARBA00022553"/>
    </source>
</evidence>
<dbReference type="Proteomes" id="UP000179807">
    <property type="component" value="Unassembled WGS sequence"/>
</dbReference>
<keyword evidence="2" id="KW-0597">Phosphoprotein</keyword>
<sequence length="425" mass="48696">MEELSFSGELKYKGWHIVIWHKVYCEVRGAIFSIYDLKGGKKKIEKEIPITIHTEISTSCKGQKGRLKVKNPGEVRCHTFSGDMNLIREWAMYLRAGTFQTTGVTMEDFEIQSVIGRGFYGKVMLCKNKKNGGLYAIKTIRKTLLIQNDDTVSIFRERNILSQIRHPFIVSLFFAYQTKSKFYIGLEYASGGDLFKRIRNPGIPFNDVRLYVAEIALALQHLHNNGIIYRDLKPENVMLDESGHIKLTDFGLAKNISETGTTKTMCGTSDYIAPEIVQNVSYSFPIDWWALGVLTYEMCFKKTPFKDANRANQYKRIVNETPNFPDDTDSITKDFILKLLEKNPQKRASLSTLIDHKFFKGMNFADIKEKKISPSFIPKQSNGKPIYFDKIFTNEEPQDSIATPQTNFSGFEYNCQVGKSFIFPV</sequence>
<dbReference type="InterPro" id="IPR017441">
    <property type="entry name" value="Protein_kinase_ATP_BS"/>
</dbReference>
<feature type="binding site" evidence="7">
    <location>
        <position position="142"/>
    </location>
    <ligand>
        <name>ATP</name>
        <dbReference type="ChEBI" id="CHEBI:30616"/>
    </ligand>
</feature>
<comment type="similarity">
    <text evidence="8">Belongs to the protein kinase superfamily.</text>
</comment>
<dbReference type="SMART" id="SM00220">
    <property type="entry name" value="S_TKc"/>
    <property type="match status" value="1"/>
</dbReference>
<dbReference type="GO" id="GO:0005524">
    <property type="term" value="F:ATP binding"/>
    <property type="evidence" value="ECO:0007669"/>
    <property type="project" value="UniProtKB-UniRule"/>
</dbReference>
<dbReference type="SUPFAM" id="SSF50729">
    <property type="entry name" value="PH domain-like"/>
    <property type="match status" value="1"/>
</dbReference>
<evidence type="ECO:0000259" key="10">
    <source>
        <dbReference type="PROSITE" id="PS51285"/>
    </source>
</evidence>
<dbReference type="Pfam" id="PF00069">
    <property type="entry name" value="Pkinase"/>
    <property type="match status" value="1"/>
</dbReference>
<dbReference type="InterPro" id="IPR000719">
    <property type="entry name" value="Prot_kinase_dom"/>
</dbReference>